<evidence type="ECO:0000256" key="1">
    <source>
        <dbReference type="PIRSR" id="PIRSR014972-1"/>
    </source>
</evidence>
<keyword evidence="5" id="KW-1185">Reference proteome</keyword>
<name>A0A4V1RNI1_9ACTN</name>
<sequence>MLEDITVGTAGTLERLVTDDYCTTRGEYQIFSTPDLVLLLEAAAIEALAPHLTPEQDSVGTTIDIAHQAATLKGQTVTCTATVTEVERRRIRFEITATDEFDTVCTGSHERFVIDLEKFGSRLAEKAERIAQS</sequence>
<dbReference type="Gene3D" id="3.10.129.10">
    <property type="entry name" value="Hotdog Thioesterase"/>
    <property type="match status" value="1"/>
</dbReference>
<dbReference type="PIRSF" id="PIRSF014972">
    <property type="entry name" value="FlK"/>
    <property type="match status" value="1"/>
</dbReference>
<dbReference type="PANTHER" id="PTHR36934:SF1">
    <property type="entry name" value="THIOESTERASE DOMAIN-CONTAINING PROTEIN"/>
    <property type="match status" value="1"/>
</dbReference>
<dbReference type="InterPro" id="IPR054485">
    <property type="entry name" value="FlK-like_dom"/>
</dbReference>
<organism evidence="4 5">
    <name type="scientific">Nocardioides zhouii</name>
    <dbReference type="NCBI Taxonomy" id="1168729"/>
    <lineage>
        <taxon>Bacteria</taxon>
        <taxon>Bacillati</taxon>
        <taxon>Actinomycetota</taxon>
        <taxon>Actinomycetes</taxon>
        <taxon>Propionibacteriales</taxon>
        <taxon>Nocardioidaceae</taxon>
        <taxon>Nocardioides</taxon>
    </lineage>
</organism>
<feature type="domain" description="Fluoroacetyl-CoA-specific thioesterase-like" evidence="3">
    <location>
        <begin position="28"/>
        <end position="115"/>
    </location>
</feature>
<dbReference type="Pfam" id="PF22636">
    <property type="entry name" value="FlK"/>
    <property type="match status" value="1"/>
</dbReference>
<dbReference type="PANTHER" id="PTHR36934">
    <property type="entry name" value="BLR0278 PROTEIN"/>
    <property type="match status" value="1"/>
</dbReference>
<accession>A0A4V1RNI1</accession>
<dbReference type="AlphaFoldDB" id="A0A4V1RNI1"/>
<evidence type="ECO:0000313" key="4">
    <source>
        <dbReference type="EMBL" id="RYC05937.1"/>
    </source>
</evidence>
<evidence type="ECO:0000256" key="2">
    <source>
        <dbReference type="PIRSR" id="PIRSR014972-2"/>
    </source>
</evidence>
<feature type="active site" evidence="1">
    <location>
        <position position="41"/>
    </location>
</feature>
<evidence type="ECO:0000313" key="5">
    <source>
        <dbReference type="Proteomes" id="UP000291101"/>
    </source>
</evidence>
<dbReference type="Proteomes" id="UP000291101">
    <property type="component" value="Unassembled WGS sequence"/>
</dbReference>
<dbReference type="RefSeq" id="WP_129428073.1">
    <property type="nucleotide sequence ID" value="NZ_SDWV01000019.1"/>
</dbReference>
<dbReference type="OrthoDB" id="6902891at2"/>
<feature type="binding site" evidence="2">
    <location>
        <position position="60"/>
    </location>
    <ligand>
        <name>substrate</name>
    </ligand>
</feature>
<dbReference type="InterPro" id="IPR029069">
    <property type="entry name" value="HotDog_dom_sf"/>
</dbReference>
<dbReference type="EMBL" id="SDWV01000019">
    <property type="protein sequence ID" value="RYC05937.1"/>
    <property type="molecule type" value="Genomic_DNA"/>
</dbReference>
<feature type="binding site" evidence="2">
    <location>
        <position position="60"/>
    </location>
    <ligand>
        <name>CoA</name>
        <dbReference type="ChEBI" id="CHEBI:57287"/>
    </ligand>
</feature>
<feature type="active site" evidence="1">
    <location>
        <position position="67"/>
    </location>
</feature>
<feature type="binding site" evidence="2">
    <location>
        <position position="111"/>
    </location>
    <ligand>
        <name>substrate</name>
    </ligand>
</feature>
<feature type="active site" evidence="1">
    <location>
        <position position="33"/>
    </location>
</feature>
<dbReference type="SUPFAM" id="SSF54637">
    <property type="entry name" value="Thioesterase/thiol ester dehydrase-isomerase"/>
    <property type="match status" value="1"/>
</dbReference>
<gene>
    <name evidence="4" type="ORF">EUA94_16935</name>
</gene>
<comment type="caution">
    <text evidence="4">The sequence shown here is derived from an EMBL/GenBank/DDBJ whole genome shotgun (WGS) entry which is preliminary data.</text>
</comment>
<evidence type="ECO:0000259" key="3">
    <source>
        <dbReference type="Pfam" id="PF22636"/>
    </source>
</evidence>
<reference evidence="4 5" key="1">
    <citation type="submission" date="2019-01" db="EMBL/GenBank/DDBJ databases">
        <title>Novel species of Nocardioides.</title>
        <authorList>
            <person name="Liu Q."/>
            <person name="X Y.-H."/>
        </authorList>
    </citation>
    <scope>NUCLEOTIDE SEQUENCE [LARGE SCALE GENOMIC DNA]</scope>
    <source>
        <strain evidence="4 5">HLT2-9</strain>
    </source>
</reference>
<proteinExistence type="predicted"/>
<protein>
    <recommendedName>
        <fullName evidence="3">Fluoroacetyl-CoA-specific thioesterase-like domain-containing protein</fullName>
    </recommendedName>
</protein>
<dbReference type="InterPro" id="IPR025540">
    <property type="entry name" value="FlK"/>
</dbReference>